<evidence type="ECO:0008006" key="3">
    <source>
        <dbReference type="Google" id="ProtNLM"/>
    </source>
</evidence>
<reference evidence="1" key="1">
    <citation type="submission" date="2023-06" db="EMBL/GenBank/DDBJ databases">
        <title>Genomic Diversity of Vibrio spp. and Metagenomic Analysis of Pathogens in Florida Gulf Coastal Waters Following Hurricane Ian.</title>
        <authorList>
            <person name="Brumfield K.D."/>
        </authorList>
    </citation>
    <scope>NUCLEOTIDE SEQUENCE</scope>
    <source>
        <strain evidence="1">WBS2B-138</strain>
    </source>
</reference>
<accession>A0AAW8Q048</accession>
<dbReference type="AlphaFoldDB" id="A0AAW8Q048"/>
<sequence length="246" mass="28357">MTITNFNQSNNGVNISLDIYLDGDYARVLEEDSIKQSGDLFIFVDCGNFDADGFRKTFYIDGTGKSLFEKYYEHHWDEHFSLSTEETRKTLLDEMDLDLSELSNITTLQSAIETHIGSQSEMDEFLEKHFKPKYFSVITRGYCQGDYREVIVPHALLETIGLPLTQESADSFKEEIHHLCWDTPIYAKLAVNGSVFEIQDKLSDIYNYDEEEIRKIASDLIKEEATKAIVDDFLSEQLPSHLDYVQ</sequence>
<protein>
    <recommendedName>
        <fullName evidence="3">DUF4375 domain-containing protein</fullName>
    </recommendedName>
</protein>
<evidence type="ECO:0000313" key="2">
    <source>
        <dbReference type="Proteomes" id="UP001253193"/>
    </source>
</evidence>
<gene>
    <name evidence="1" type="ORF">QX249_11265</name>
</gene>
<evidence type="ECO:0000313" key="1">
    <source>
        <dbReference type="EMBL" id="MDS1821243.1"/>
    </source>
</evidence>
<dbReference type="EMBL" id="JAUHGG010000003">
    <property type="protein sequence ID" value="MDS1821243.1"/>
    <property type="molecule type" value="Genomic_DNA"/>
</dbReference>
<dbReference type="RefSeq" id="WP_311020114.1">
    <property type="nucleotide sequence ID" value="NZ_JAUHGG010000003.1"/>
</dbReference>
<dbReference type="Proteomes" id="UP001253193">
    <property type="component" value="Unassembled WGS sequence"/>
</dbReference>
<organism evidence="1 2">
    <name type="scientific">Vibrio parahaemolyticus</name>
    <dbReference type="NCBI Taxonomy" id="670"/>
    <lineage>
        <taxon>Bacteria</taxon>
        <taxon>Pseudomonadati</taxon>
        <taxon>Pseudomonadota</taxon>
        <taxon>Gammaproteobacteria</taxon>
        <taxon>Vibrionales</taxon>
        <taxon>Vibrionaceae</taxon>
        <taxon>Vibrio</taxon>
    </lineage>
</organism>
<comment type="caution">
    <text evidence="1">The sequence shown here is derived from an EMBL/GenBank/DDBJ whole genome shotgun (WGS) entry which is preliminary data.</text>
</comment>
<name>A0AAW8Q048_VIBPH</name>
<proteinExistence type="predicted"/>